<keyword evidence="6" id="KW-1185">Reference proteome</keyword>
<keyword evidence="4" id="KW-0843">Virulence</keyword>
<gene>
    <name evidence="5" type="ORF">PHYSODRAFT_515401</name>
</gene>
<dbReference type="Proteomes" id="UP000002640">
    <property type="component" value="Unassembled WGS sequence"/>
</dbReference>
<evidence type="ECO:0000256" key="4">
    <source>
        <dbReference type="ARBA" id="ARBA00023026"/>
    </source>
</evidence>
<name>G4ZX85_PHYSP</name>
<dbReference type="PANTHER" id="PTHR33657">
    <property type="entry name" value="DOMAIN PROTEIN, PUTATIVE (AFU_ORTHOLOGUE AFUA_5G00600)-RELATED"/>
    <property type="match status" value="1"/>
</dbReference>
<evidence type="ECO:0008006" key="7">
    <source>
        <dbReference type="Google" id="ProtNLM"/>
    </source>
</evidence>
<organism evidence="5 6">
    <name type="scientific">Phytophthora sojae (strain P6497)</name>
    <name type="common">Soybean stem and root rot agent</name>
    <name type="synonym">Phytophthora megasperma f. sp. glycines</name>
    <dbReference type="NCBI Taxonomy" id="1094619"/>
    <lineage>
        <taxon>Eukaryota</taxon>
        <taxon>Sar</taxon>
        <taxon>Stramenopiles</taxon>
        <taxon>Oomycota</taxon>
        <taxon>Peronosporomycetes</taxon>
        <taxon>Peronosporales</taxon>
        <taxon>Peronosporaceae</taxon>
        <taxon>Phytophthora</taxon>
    </lineage>
</organism>
<proteinExistence type="inferred from homology"/>
<evidence type="ECO:0000313" key="5">
    <source>
        <dbReference type="EMBL" id="EGZ11802.1"/>
    </source>
</evidence>
<comment type="subcellular location">
    <subcellularLocation>
        <location evidence="1">Secreted</location>
    </subcellularLocation>
</comment>
<comment type="similarity">
    <text evidence="2">Belongs to the Necrosis inducing protein (NPP1) family.</text>
</comment>
<protein>
    <recommendedName>
        <fullName evidence="7">Necrosis inducing-like protein NPP1 type</fullName>
    </recommendedName>
</protein>
<dbReference type="GO" id="GO:0005576">
    <property type="term" value="C:extracellular region"/>
    <property type="evidence" value="ECO:0007669"/>
    <property type="project" value="UniProtKB-SubCell"/>
</dbReference>
<dbReference type="SMR" id="G4ZX85"/>
<dbReference type="Pfam" id="PF05630">
    <property type="entry name" value="NPP1"/>
    <property type="match status" value="1"/>
</dbReference>
<dbReference type="RefSeq" id="XP_009532135.1">
    <property type="nucleotide sequence ID" value="XM_009533840.1"/>
</dbReference>
<evidence type="ECO:0000313" key="6">
    <source>
        <dbReference type="Proteomes" id="UP000002640"/>
    </source>
</evidence>
<dbReference type="InParanoid" id="G4ZX85"/>
<evidence type="ECO:0000256" key="1">
    <source>
        <dbReference type="ARBA" id="ARBA00004613"/>
    </source>
</evidence>
<accession>G4ZX85</accession>
<sequence>HDWQNAVVWINNPALASPKPVTMETFTSEESYDKLTTGLEKFFNGTSPKLTSTRILGPVFLRPATDPGVFQDLVMWDRLPAPAQTALNGPDIGRVSFNDDRFQKKLKEAWPF</sequence>
<dbReference type="AlphaFoldDB" id="G4ZX85"/>
<evidence type="ECO:0000256" key="3">
    <source>
        <dbReference type="ARBA" id="ARBA00022525"/>
    </source>
</evidence>
<dbReference type="PANTHER" id="PTHR33657:SF8">
    <property type="entry name" value="DOMAIN PROTEIN, PUTATIVE (AFU_ORTHOLOGUE AFUA_5G00600)-RELATED"/>
    <property type="match status" value="1"/>
</dbReference>
<keyword evidence="3" id="KW-0964">Secreted</keyword>
<feature type="non-terminal residue" evidence="5">
    <location>
        <position position="1"/>
    </location>
</feature>
<reference evidence="5 6" key="1">
    <citation type="journal article" date="2006" name="Science">
        <title>Phytophthora genome sequences uncover evolutionary origins and mechanisms of pathogenesis.</title>
        <authorList>
            <person name="Tyler B.M."/>
            <person name="Tripathy S."/>
            <person name="Zhang X."/>
            <person name="Dehal P."/>
            <person name="Jiang R.H."/>
            <person name="Aerts A."/>
            <person name="Arredondo F.D."/>
            <person name="Baxter L."/>
            <person name="Bensasson D."/>
            <person name="Beynon J.L."/>
            <person name="Chapman J."/>
            <person name="Damasceno C.M."/>
            <person name="Dorrance A.E."/>
            <person name="Dou D."/>
            <person name="Dickerman A.W."/>
            <person name="Dubchak I.L."/>
            <person name="Garbelotto M."/>
            <person name="Gijzen M."/>
            <person name="Gordon S.G."/>
            <person name="Govers F."/>
            <person name="Grunwald N.J."/>
            <person name="Huang W."/>
            <person name="Ivors K.L."/>
            <person name="Jones R.W."/>
            <person name="Kamoun S."/>
            <person name="Krampis K."/>
            <person name="Lamour K.H."/>
            <person name="Lee M.K."/>
            <person name="McDonald W.H."/>
            <person name="Medina M."/>
            <person name="Meijer H.J."/>
            <person name="Nordberg E.K."/>
            <person name="Maclean D.J."/>
            <person name="Ospina-Giraldo M.D."/>
            <person name="Morris P.F."/>
            <person name="Phuntumart V."/>
            <person name="Putnam N.H."/>
            <person name="Rash S."/>
            <person name="Rose J.K."/>
            <person name="Sakihama Y."/>
            <person name="Salamov A.A."/>
            <person name="Savidor A."/>
            <person name="Scheuring C.F."/>
            <person name="Smith B.M."/>
            <person name="Sobral B.W."/>
            <person name="Terry A."/>
            <person name="Torto-Alalibo T.A."/>
            <person name="Win J."/>
            <person name="Xu Z."/>
            <person name="Zhang H."/>
            <person name="Grigoriev I.V."/>
            <person name="Rokhsar D.S."/>
            <person name="Boore J.L."/>
        </authorList>
    </citation>
    <scope>NUCLEOTIDE SEQUENCE [LARGE SCALE GENOMIC DNA]</scope>
    <source>
        <strain evidence="5 6">P6497</strain>
    </source>
</reference>
<dbReference type="EMBL" id="JH159157">
    <property type="protein sequence ID" value="EGZ11802.1"/>
    <property type="molecule type" value="Genomic_DNA"/>
</dbReference>
<dbReference type="KEGG" id="psoj:PHYSODRAFT_515401"/>
<evidence type="ECO:0000256" key="2">
    <source>
        <dbReference type="ARBA" id="ARBA00009520"/>
    </source>
</evidence>
<dbReference type="GeneID" id="20659668"/>
<dbReference type="InterPro" id="IPR008701">
    <property type="entry name" value="NPP1"/>
</dbReference>